<keyword evidence="7 10" id="KW-0378">Hydrolase</keyword>
<evidence type="ECO:0000256" key="9">
    <source>
        <dbReference type="PIRSR" id="PIRSR600760-2"/>
    </source>
</evidence>
<dbReference type="PROSITE" id="PS00629">
    <property type="entry name" value="IMP_1"/>
    <property type="match status" value="1"/>
</dbReference>
<evidence type="ECO:0000256" key="8">
    <source>
        <dbReference type="ARBA" id="ARBA00022842"/>
    </source>
</evidence>
<reference evidence="11 12" key="1">
    <citation type="submission" date="2019-07" db="EMBL/GenBank/DDBJ databases">
        <title>Whole genome shotgun sequence of Acetobacter oeni NBRC 105207.</title>
        <authorList>
            <person name="Hosoyama A."/>
            <person name="Uohara A."/>
            <person name="Ohji S."/>
            <person name="Ichikawa N."/>
        </authorList>
    </citation>
    <scope>NUCLEOTIDE SEQUENCE [LARGE SCALE GENOMIC DNA]</scope>
    <source>
        <strain evidence="11 12">NBRC 105207</strain>
    </source>
</reference>
<dbReference type="EC" id="3.1.3.25" evidence="4 10"/>
<dbReference type="Gene3D" id="3.40.190.80">
    <property type="match status" value="1"/>
</dbReference>
<feature type="binding site" evidence="9">
    <location>
        <position position="88"/>
    </location>
    <ligand>
        <name>Mg(2+)</name>
        <dbReference type="ChEBI" id="CHEBI:18420"/>
        <label>1</label>
        <note>catalytic</note>
    </ligand>
</feature>
<dbReference type="RefSeq" id="WP_173572075.1">
    <property type="nucleotide sequence ID" value="NZ_BJYG01000026.1"/>
</dbReference>
<dbReference type="Pfam" id="PF00459">
    <property type="entry name" value="Inositol_P"/>
    <property type="match status" value="1"/>
</dbReference>
<organism evidence="11 12">
    <name type="scientific">Acetobacter oeni</name>
    <dbReference type="NCBI Taxonomy" id="304077"/>
    <lineage>
        <taxon>Bacteria</taxon>
        <taxon>Pseudomonadati</taxon>
        <taxon>Pseudomonadota</taxon>
        <taxon>Alphaproteobacteria</taxon>
        <taxon>Acetobacterales</taxon>
        <taxon>Acetobacteraceae</taxon>
        <taxon>Acetobacter</taxon>
    </lineage>
</organism>
<evidence type="ECO:0000256" key="4">
    <source>
        <dbReference type="ARBA" id="ARBA00013106"/>
    </source>
</evidence>
<evidence type="ECO:0000256" key="1">
    <source>
        <dbReference type="ARBA" id="ARBA00001033"/>
    </source>
</evidence>
<dbReference type="InterPro" id="IPR000760">
    <property type="entry name" value="Inositol_monophosphatase-like"/>
</dbReference>
<feature type="binding site" evidence="9">
    <location>
        <position position="86"/>
    </location>
    <ligand>
        <name>Mg(2+)</name>
        <dbReference type="ChEBI" id="CHEBI:18420"/>
        <label>1</label>
        <note>catalytic</note>
    </ligand>
</feature>
<dbReference type="PRINTS" id="PR01959">
    <property type="entry name" value="SBIMPHPHTASE"/>
</dbReference>
<dbReference type="GO" id="GO:0006020">
    <property type="term" value="P:inositol metabolic process"/>
    <property type="evidence" value="ECO:0007669"/>
    <property type="project" value="TreeGrafter"/>
</dbReference>
<comment type="similarity">
    <text evidence="3 10">Belongs to the inositol monophosphatase superfamily.</text>
</comment>
<proteinExistence type="inferred from homology"/>
<evidence type="ECO:0000256" key="5">
    <source>
        <dbReference type="ARBA" id="ARBA00019784"/>
    </source>
</evidence>
<evidence type="ECO:0000256" key="7">
    <source>
        <dbReference type="ARBA" id="ARBA00022801"/>
    </source>
</evidence>
<dbReference type="PRINTS" id="PR00377">
    <property type="entry name" value="IMPHPHTASES"/>
</dbReference>
<feature type="binding site" evidence="9">
    <location>
        <position position="89"/>
    </location>
    <ligand>
        <name>Mg(2+)</name>
        <dbReference type="ChEBI" id="CHEBI:18420"/>
        <label>1</label>
        <note>catalytic</note>
    </ligand>
</feature>
<name>A0A511XLJ1_9PROT</name>
<protein>
    <recommendedName>
        <fullName evidence="5 10">Inositol-1-monophosphatase</fullName>
        <ecNumber evidence="4 10">3.1.3.25</ecNumber>
    </recommendedName>
</protein>
<dbReference type="EMBL" id="BJYG01000026">
    <property type="protein sequence ID" value="GEN63802.1"/>
    <property type="molecule type" value="Genomic_DNA"/>
</dbReference>
<dbReference type="InterPro" id="IPR033942">
    <property type="entry name" value="IMPase"/>
</dbReference>
<accession>A0A511XLJ1</accession>
<dbReference type="PROSITE" id="PS00630">
    <property type="entry name" value="IMP_2"/>
    <property type="match status" value="1"/>
</dbReference>
<dbReference type="Gene3D" id="3.30.540.10">
    <property type="entry name" value="Fructose-1,6-Bisphosphatase, subunit A, domain 1"/>
    <property type="match status" value="1"/>
</dbReference>
<dbReference type="FunFam" id="3.30.540.10:FF:000003">
    <property type="entry name" value="Inositol-1-monophosphatase"/>
    <property type="match status" value="1"/>
</dbReference>
<evidence type="ECO:0000313" key="12">
    <source>
        <dbReference type="Proteomes" id="UP000321746"/>
    </source>
</evidence>
<feature type="binding site" evidence="9">
    <location>
        <position position="69"/>
    </location>
    <ligand>
        <name>Mg(2+)</name>
        <dbReference type="ChEBI" id="CHEBI:18420"/>
        <label>1</label>
        <note>catalytic</note>
    </ligand>
</feature>
<comment type="cofactor">
    <cofactor evidence="2 9 10">
        <name>Mg(2+)</name>
        <dbReference type="ChEBI" id="CHEBI:18420"/>
    </cofactor>
</comment>
<evidence type="ECO:0000256" key="3">
    <source>
        <dbReference type="ARBA" id="ARBA00009759"/>
    </source>
</evidence>
<dbReference type="PANTHER" id="PTHR20854:SF4">
    <property type="entry name" value="INOSITOL-1-MONOPHOSPHATASE-RELATED"/>
    <property type="match status" value="1"/>
</dbReference>
<dbReference type="InterPro" id="IPR020550">
    <property type="entry name" value="Inositol_monophosphatase_CS"/>
</dbReference>
<dbReference type="CDD" id="cd01639">
    <property type="entry name" value="IMPase"/>
    <property type="match status" value="1"/>
</dbReference>
<dbReference type="GO" id="GO:0046854">
    <property type="term" value="P:phosphatidylinositol phosphate biosynthetic process"/>
    <property type="evidence" value="ECO:0007669"/>
    <property type="project" value="InterPro"/>
</dbReference>
<dbReference type="InterPro" id="IPR022337">
    <property type="entry name" value="Inositol_monophosphatase_SuhB"/>
</dbReference>
<dbReference type="GO" id="GO:0007165">
    <property type="term" value="P:signal transduction"/>
    <property type="evidence" value="ECO:0007669"/>
    <property type="project" value="TreeGrafter"/>
</dbReference>
<feature type="binding site" evidence="9">
    <location>
        <position position="221"/>
    </location>
    <ligand>
        <name>Mg(2+)</name>
        <dbReference type="ChEBI" id="CHEBI:18420"/>
        <label>1</label>
        <note>catalytic</note>
    </ligand>
</feature>
<dbReference type="Proteomes" id="UP000321746">
    <property type="component" value="Unassembled WGS sequence"/>
</dbReference>
<dbReference type="GO" id="GO:0008934">
    <property type="term" value="F:inositol monophosphate 1-phosphatase activity"/>
    <property type="evidence" value="ECO:0007669"/>
    <property type="project" value="InterPro"/>
</dbReference>
<evidence type="ECO:0000256" key="2">
    <source>
        <dbReference type="ARBA" id="ARBA00001946"/>
    </source>
</evidence>
<keyword evidence="8 9" id="KW-0460">Magnesium</keyword>
<dbReference type="InterPro" id="IPR020583">
    <property type="entry name" value="Inositol_monoP_metal-BS"/>
</dbReference>
<dbReference type="AlphaFoldDB" id="A0A511XLJ1"/>
<evidence type="ECO:0000313" key="11">
    <source>
        <dbReference type="EMBL" id="GEN63802.1"/>
    </source>
</evidence>
<dbReference type="SUPFAM" id="SSF56655">
    <property type="entry name" value="Carbohydrate phosphatase"/>
    <property type="match status" value="1"/>
</dbReference>
<evidence type="ECO:0000256" key="6">
    <source>
        <dbReference type="ARBA" id="ARBA00022723"/>
    </source>
</evidence>
<gene>
    <name evidence="11" type="ORF">AOE01nite_20260</name>
</gene>
<comment type="catalytic activity">
    <reaction evidence="1 10">
        <text>a myo-inositol phosphate + H2O = myo-inositol + phosphate</text>
        <dbReference type="Rhea" id="RHEA:24056"/>
        <dbReference type="ChEBI" id="CHEBI:15377"/>
        <dbReference type="ChEBI" id="CHEBI:17268"/>
        <dbReference type="ChEBI" id="CHEBI:43474"/>
        <dbReference type="ChEBI" id="CHEBI:84139"/>
        <dbReference type="EC" id="3.1.3.25"/>
    </reaction>
</comment>
<dbReference type="GO" id="GO:0046872">
    <property type="term" value="F:metal ion binding"/>
    <property type="evidence" value="ECO:0007669"/>
    <property type="project" value="UniProtKB-KW"/>
</dbReference>
<sequence>MRLSAVMTVMQNAAEKAARRLLRDFNEVEQLQVSIKGPGDFVSQADIRAERTIREELERARPGYAFLMEESGASGGDKWDWRWVVDPLDGTTNFLHGLPHWAISIGLQKRQQDGSVEIVAGLVYNPAANEMFWAEKGAGAFLNDRRIRVSARRDMLESLFATGIPFAKVPARLRMPFARAMGTLMPQVAGIRRFGAAALDLAWVAAGRYEGYWELGIRPWDCAAGALIVREAGGFCTAPDGTDLNDLPDDVMIVAGNTHLHGKLRAIVEDSLTAKG</sequence>
<dbReference type="PANTHER" id="PTHR20854">
    <property type="entry name" value="INOSITOL MONOPHOSPHATASE"/>
    <property type="match status" value="1"/>
</dbReference>
<keyword evidence="6 9" id="KW-0479">Metal-binding</keyword>
<comment type="caution">
    <text evidence="11">The sequence shown here is derived from an EMBL/GenBank/DDBJ whole genome shotgun (WGS) entry which is preliminary data.</text>
</comment>
<keyword evidence="12" id="KW-1185">Reference proteome</keyword>
<evidence type="ECO:0000256" key="10">
    <source>
        <dbReference type="RuleBase" id="RU364068"/>
    </source>
</evidence>